<keyword evidence="9" id="KW-0521">NADP</keyword>
<keyword evidence="11" id="KW-0012">Acyltransferase</keyword>
<evidence type="ECO:0000313" key="17">
    <source>
        <dbReference type="EMBL" id="MFD1990497.1"/>
    </source>
</evidence>
<evidence type="ECO:0000256" key="2">
    <source>
        <dbReference type="ARBA" id="ARBA00004496"/>
    </source>
</evidence>
<keyword evidence="7" id="KW-0808">Transferase</keyword>
<feature type="region of interest" description="N-terminal hotdog fold" evidence="12">
    <location>
        <begin position="1513"/>
        <end position="1637"/>
    </location>
</feature>
<dbReference type="SMART" id="SM00829">
    <property type="entry name" value="PKS_ER"/>
    <property type="match status" value="1"/>
</dbReference>
<name>A0ABW4USH8_9BACL</name>
<dbReference type="Pfam" id="PF14765">
    <property type="entry name" value="PS-DH"/>
    <property type="match status" value="3"/>
</dbReference>
<dbReference type="InterPro" id="IPR049900">
    <property type="entry name" value="PKS_mFAS_DH"/>
</dbReference>
<dbReference type="InterPro" id="IPR013154">
    <property type="entry name" value="ADH-like_N"/>
</dbReference>
<feature type="domain" description="Carrier" evidence="14">
    <location>
        <begin position="4240"/>
        <end position="4313"/>
    </location>
</feature>
<dbReference type="Gene3D" id="3.40.47.10">
    <property type="match status" value="3"/>
</dbReference>
<dbReference type="CDD" id="cd02440">
    <property type="entry name" value="AdoMet_MTases"/>
    <property type="match status" value="2"/>
</dbReference>
<dbReference type="InterPro" id="IPR050091">
    <property type="entry name" value="PKS_NRPS_Biosynth_Enz"/>
</dbReference>
<dbReference type="InterPro" id="IPR011032">
    <property type="entry name" value="GroES-like_sf"/>
</dbReference>
<dbReference type="SUPFAM" id="SSF53335">
    <property type="entry name" value="S-adenosyl-L-methionine-dependent methyltransferases"/>
    <property type="match status" value="2"/>
</dbReference>
<dbReference type="Pfam" id="PF08240">
    <property type="entry name" value="ADH_N"/>
    <property type="match status" value="1"/>
</dbReference>
<accession>A0ABW4USH8</accession>
<evidence type="ECO:0000256" key="4">
    <source>
        <dbReference type="ARBA" id="ARBA00022450"/>
    </source>
</evidence>
<dbReference type="InterPro" id="IPR036291">
    <property type="entry name" value="NAD(P)-bd_dom_sf"/>
</dbReference>
<keyword evidence="8" id="KW-0677">Repeat</keyword>
<dbReference type="InterPro" id="IPR013149">
    <property type="entry name" value="ADH-like_C"/>
</dbReference>
<feature type="domain" description="Carrier" evidence="14">
    <location>
        <begin position="2282"/>
        <end position="2359"/>
    </location>
</feature>
<dbReference type="PROSITE" id="PS52019">
    <property type="entry name" value="PKS_MFAS_DH"/>
    <property type="match status" value="3"/>
</dbReference>
<dbReference type="Gene3D" id="3.90.180.10">
    <property type="entry name" value="Medium-chain alcohol dehydrogenases, catalytic domain"/>
    <property type="match status" value="1"/>
</dbReference>
<dbReference type="InterPro" id="IPR013968">
    <property type="entry name" value="PKS_KR"/>
</dbReference>
<dbReference type="PROSITE" id="PS00606">
    <property type="entry name" value="KS3_1"/>
    <property type="match status" value="2"/>
</dbReference>
<dbReference type="InterPro" id="IPR049552">
    <property type="entry name" value="PKS_DH_N"/>
</dbReference>
<keyword evidence="10" id="KW-0511">Multifunctional enzyme</keyword>
<dbReference type="InterPro" id="IPR020806">
    <property type="entry name" value="PKS_PP-bd"/>
</dbReference>
<dbReference type="CDD" id="cd08953">
    <property type="entry name" value="KR_2_SDR_x"/>
    <property type="match status" value="3"/>
</dbReference>
<gene>
    <name evidence="17" type="ORF">ACFSGI_11055</name>
</gene>
<comment type="caution">
    <text evidence="17">The sequence shown here is derived from an EMBL/GenBank/DDBJ whole genome shotgun (WGS) entry which is preliminary data.</text>
</comment>
<comment type="pathway">
    <text evidence="3">Antibiotic biosynthesis; bacillaene biosynthesis.</text>
</comment>
<dbReference type="SMART" id="SM00825">
    <property type="entry name" value="PKS_KS"/>
    <property type="match status" value="3"/>
</dbReference>
<evidence type="ECO:0000256" key="8">
    <source>
        <dbReference type="ARBA" id="ARBA00022737"/>
    </source>
</evidence>
<dbReference type="InterPro" id="IPR006162">
    <property type="entry name" value="Ppantetheine_attach_site"/>
</dbReference>
<dbReference type="InterPro" id="IPR029063">
    <property type="entry name" value="SAM-dependent_MTases_sf"/>
</dbReference>
<evidence type="ECO:0000259" key="15">
    <source>
        <dbReference type="PROSITE" id="PS52004"/>
    </source>
</evidence>
<feature type="domain" description="Ketosynthase family 3 (KS3)" evidence="15">
    <location>
        <begin position="4396"/>
        <end position="4834"/>
    </location>
</feature>
<dbReference type="RefSeq" id="WP_379283193.1">
    <property type="nucleotide sequence ID" value="NZ_JBHUGF010000010.1"/>
</dbReference>
<dbReference type="InterPro" id="IPR036736">
    <property type="entry name" value="ACP-like_sf"/>
</dbReference>
<evidence type="ECO:0000256" key="3">
    <source>
        <dbReference type="ARBA" id="ARBA00004789"/>
    </source>
</evidence>
<evidence type="ECO:0000256" key="6">
    <source>
        <dbReference type="ARBA" id="ARBA00022553"/>
    </source>
</evidence>
<feature type="region of interest" description="N-terminal hotdog fold" evidence="12">
    <location>
        <begin position="3055"/>
        <end position="3179"/>
    </location>
</feature>
<feature type="active site" description="Proton acceptor; for dehydratase activity" evidence="12">
    <location>
        <position position="1542"/>
    </location>
</feature>
<dbReference type="InterPro" id="IPR020843">
    <property type="entry name" value="ER"/>
</dbReference>
<feature type="region of interest" description="C-terminal hotdog fold" evidence="12">
    <location>
        <begin position="3194"/>
        <end position="3339"/>
    </location>
</feature>
<dbReference type="InterPro" id="IPR014030">
    <property type="entry name" value="Ketoacyl_synth_N"/>
</dbReference>
<dbReference type="SUPFAM" id="SSF51735">
    <property type="entry name" value="NAD(P)-binding Rossmann-fold domains"/>
    <property type="match status" value="5"/>
</dbReference>
<dbReference type="InterPro" id="IPR020807">
    <property type="entry name" value="PKS_DH"/>
</dbReference>
<dbReference type="InterPro" id="IPR042104">
    <property type="entry name" value="PKS_dehydratase_sf"/>
</dbReference>
<dbReference type="InterPro" id="IPR014031">
    <property type="entry name" value="Ketoacyl_synth_C"/>
</dbReference>
<evidence type="ECO:0000259" key="14">
    <source>
        <dbReference type="PROSITE" id="PS50075"/>
    </source>
</evidence>
<feature type="region of interest" description="C-terminal hotdog fold" evidence="12">
    <location>
        <begin position="1651"/>
        <end position="1806"/>
    </location>
</feature>
<feature type="active site" description="Proton donor; for dehydratase activity" evidence="12">
    <location>
        <position position="1716"/>
    </location>
</feature>
<comment type="function">
    <text evidence="1">Involved in some intermediate steps for the synthesis of the antibiotic polyketide bacillaene which is involved in secondary metabolism.</text>
</comment>
<feature type="region of interest" description="N-terminal hotdog fold" evidence="12">
    <location>
        <begin position="5036"/>
        <end position="5162"/>
    </location>
</feature>
<dbReference type="Gene3D" id="3.40.50.720">
    <property type="entry name" value="NAD(P)-binding Rossmann-like Domain"/>
    <property type="match status" value="4"/>
</dbReference>
<evidence type="ECO:0000256" key="12">
    <source>
        <dbReference type="PROSITE-ProRule" id="PRU01363"/>
    </source>
</evidence>
<feature type="region of interest" description="Disordered" evidence="13">
    <location>
        <begin position="2396"/>
        <end position="2429"/>
    </location>
</feature>
<dbReference type="InterPro" id="IPR009081">
    <property type="entry name" value="PP-bd_ACP"/>
</dbReference>
<feature type="active site" description="Proton donor; for dehydratase activity" evidence="12">
    <location>
        <position position="5237"/>
    </location>
</feature>
<dbReference type="Pfam" id="PF08659">
    <property type="entry name" value="KR"/>
    <property type="match status" value="3"/>
</dbReference>
<reference evidence="18" key="1">
    <citation type="journal article" date="2019" name="Int. J. Syst. Evol. Microbiol.">
        <title>The Global Catalogue of Microorganisms (GCM) 10K type strain sequencing project: providing services to taxonomists for standard genome sequencing and annotation.</title>
        <authorList>
            <consortium name="The Broad Institute Genomics Platform"/>
            <consortium name="The Broad Institute Genome Sequencing Center for Infectious Disease"/>
            <person name="Wu L."/>
            <person name="Ma J."/>
        </authorList>
    </citation>
    <scope>NUCLEOTIDE SEQUENCE [LARGE SCALE GENOMIC DNA]</scope>
    <source>
        <strain evidence="18">CGMCC 1.15067</strain>
    </source>
</reference>
<dbReference type="Pfam" id="PF02801">
    <property type="entry name" value="Ketoacyl-synt_C"/>
    <property type="match status" value="3"/>
</dbReference>
<dbReference type="InterPro" id="IPR013217">
    <property type="entry name" value="Methyltransf_12"/>
</dbReference>
<dbReference type="InterPro" id="IPR020841">
    <property type="entry name" value="PKS_Beta-ketoAc_synthase_dom"/>
</dbReference>
<evidence type="ECO:0000256" key="1">
    <source>
        <dbReference type="ARBA" id="ARBA00003299"/>
    </source>
</evidence>
<dbReference type="Gene3D" id="3.10.129.110">
    <property type="entry name" value="Polyketide synthase dehydratase"/>
    <property type="match status" value="3"/>
</dbReference>
<dbReference type="SMART" id="SM00826">
    <property type="entry name" value="PKS_DH"/>
    <property type="match status" value="3"/>
</dbReference>
<dbReference type="InterPro" id="IPR018201">
    <property type="entry name" value="Ketoacyl_synth_AS"/>
</dbReference>
<feature type="region of interest" description="C-terminal hotdog fold" evidence="12">
    <location>
        <begin position="5176"/>
        <end position="5327"/>
    </location>
</feature>
<feature type="domain" description="Ketosynthase family 3 (KS3)" evidence="15">
    <location>
        <begin position="2428"/>
        <end position="2862"/>
    </location>
</feature>
<feature type="active site" description="Proton acceptor; for dehydratase activity" evidence="12">
    <location>
        <position position="3084"/>
    </location>
</feature>
<dbReference type="Pfam" id="PF00550">
    <property type="entry name" value="PP-binding"/>
    <property type="match status" value="3"/>
</dbReference>
<feature type="domain" description="Ketosynthase family 3 (KS3)" evidence="15">
    <location>
        <begin position="906"/>
        <end position="1321"/>
    </location>
</feature>
<feature type="compositionally biased region" description="Polar residues" evidence="13">
    <location>
        <begin position="2418"/>
        <end position="2427"/>
    </location>
</feature>
<keyword evidence="4" id="KW-0596">Phosphopantetheine</keyword>
<dbReference type="Gene3D" id="3.40.50.150">
    <property type="entry name" value="Vaccinia Virus protein VP39"/>
    <property type="match status" value="2"/>
</dbReference>
<feature type="domain" description="Carrier" evidence="14">
    <location>
        <begin position="408"/>
        <end position="482"/>
    </location>
</feature>
<feature type="domain" description="PKS/mFAS DH" evidence="16">
    <location>
        <begin position="5036"/>
        <end position="5327"/>
    </location>
</feature>
<dbReference type="InterPro" id="IPR057326">
    <property type="entry name" value="KR_dom"/>
</dbReference>
<dbReference type="InterPro" id="IPR054514">
    <property type="entry name" value="RhiE-like_linker"/>
</dbReference>
<proteinExistence type="predicted"/>
<evidence type="ECO:0000256" key="13">
    <source>
        <dbReference type="SAM" id="MobiDB-lite"/>
    </source>
</evidence>
<dbReference type="PANTHER" id="PTHR43775:SF37">
    <property type="entry name" value="SI:DKEY-61P9.11"/>
    <property type="match status" value="1"/>
</dbReference>
<dbReference type="SUPFAM" id="SSF53901">
    <property type="entry name" value="Thiolase-like"/>
    <property type="match status" value="3"/>
</dbReference>
<dbReference type="Pfam" id="PF00107">
    <property type="entry name" value="ADH_zinc_N"/>
    <property type="match status" value="1"/>
</dbReference>
<feature type="compositionally biased region" description="Basic and acidic residues" evidence="13">
    <location>
        <begin position="2400"/>
        <end position="2413"/>
    </location>
</feature>
<evidence type="ECO:0000256" key="5">
    <source>
        <dbReference type="ARBA" id="ARBA00022490"/>
    </source>
</evidence>
<evidence type="ECO:0000256" key="10">
    <source>
        <dbReference type="ARBA" id="ARBA00023268"/>
    </source>
</evidence>
<dbReference type="SMART" id="SM00822">
    <property type="entry name" value="PKS_KR"/>
    <property type="match status" value="3"/>
</dbReference>
<dbReference type="PROSITE" id="PS52004">
    <property type="entry name" value="KS3_2"/>
    <property type="match status" value="3"/>
</dbReference>
<keyword evidence="18" id="KW-1185">Reference proteome</keyword>
<dbReference type="InterPro" id="IPR049551">
    <property type="entry name" value="PKS_DH_C"/>
</dbReference>
<sequence>MKNFKMMESANQQMEAVNELLIQLLWCQLHAVGCLDKDFVWKKGTLSFYPKWLIESIAMLQAQAQCLPVPTDRLIDTNLYKQMVNTYWEKWDQQLSSWLQNPDLHAQVQLVDRMLRSLPLILQGEKLATEIMFPESSMHLVEGIYKYHSTADYFNTVLAESVSTYVEKCAQAGKKVRILEIGAGTGGTSEVVFEHLKVWERHIQEYVYSDISKAFLMHAEQKYGPSVPYLNYQIIDLKKPFASQDVDLGAYDLIIASNVLHTTKNIRHTLQTVKTALKKNGMLIVNEITDKSLINHLTFGLLEGWWAYEDEALRISGSPALSADSWKKILKREGFHSITYPASEALMFKQQVIASQSDGIVIHAKHIITEVDVPVTPPKHNMTTQQPAKNADRVVATDQAITDQAILDFVSDIVRESIAEDLKISTDRIQNNRSFAEYGVDSIIAVHLVNVINKRGQLSLQTTVLFDYNNVDLLVEHLLEEYSAHFIQLLQATKDSSTNNEQVSTIPENITATNRNTPVERLKDNNTDHFLSENLSSNNSVFSEKYTKPSNVSAATFYRVVLHRPSDIQELSIQAQEVPALKEDEVRIAVRAFSLNFGDLLSVKGMYPTMPPYPFTPGFEASGIVVEVGHQVTHIRAGEEVVFFASEHMGAHATAITCKASQVFAKPSALSFAEACSLPVVAMTVIAAFRKVQIKPKQRILIQTATGGVGLIAIQLAKHYGAEIYATAGSQHKLDYLLSLGVDHVINYREVDFEQQIRQLTNSQGVDMILNTLSGDALQKGLNSLASNGSYIEIAMTALKSAKAIDLSQMGSNQSFYSLDLRKLSLEQPEQLADYYYDMLDWVEKGVIVPHIGQQFTFDQLQEAYRNIENRENIGKIVVTIPEEWQYQASAQPQPIPASNLNIHAREPIAIIGISGRFAGSNTPDELWEHLRQGTDLIQDVSRWDLSQYYDAEKEYCDQGSFLDDISTFDPLFFNISGQEAIYMDPQQRIFLEESWKALEDSGYAGHLIKGQKCGVYVGCTSSDYQTLVGENPPPQSFWGKAGSIIPARIAYYLDLQGPAIAVDTACSSSLVAIHLACQALWAQEINMALAGGVFLQSTPQFYLDSNRAGMLSLQGKCHTFDERADGFVPGEGAGTIVLKRLQEAIDDGDHIYGVIRGSGINQDGTTNGITAPSAKSQTRLEQQVYDDFNINPAHIQMVEAHGTGTKLGDPIEYQALTKAFSAYTNEQQYCAIGSIKTNIGHLATAAGIAGILKIVLSLQNKQIPASLHLEQGNPGISFEDSPFYVNTTTKDWEVPSGQVRRAAISSFGFSGTNAHMVIEEAPKAEQTSYVSKAGYLIVLSARTDSQLRQQAQQLLVWNINHTADCAAISYTLLSGRQHLNHRLACIVHNQQELTTYLQQWLDQGVSPGVTVGQVNRSEQREQLSFKKYAEDCIQKCQQAKQDSSYLEYLSAVKEVFIQGYEGDFGNIFVKEEQKRIPLPTYPFAKNQYWVPAIPVQQAGIASSQVMAIESIHPLLHKNTSDLQQQKYSSVFTGNEFFFRDHIVQGDKVLPGVAHLEWIRVAVTEAIGGIADHQMIQLKNIVWTSPLRLEVNPFTVHIDLYVESNNELSFEIYRYSTEHTERLVYSQGSASVIENTQPVAIDIVNLQHQYSISPISANQFYEQSQKNGIALGESLKGIEVVYTRATNDHEVLARLTMPVGQLPDRELYQLHPSMMDSALQVAIGYTIGTVSNPLYQGKSTLPFTLQQLEIFQPCLPEMWVHARYSAGSTANDKVHKLDIDLCDDQGNICVRFRGFTARTLEHTVTVSSDHYDSVLLTPTWTEYPLGVDAQHSVEPNKNIHHIVVLSPNFASSYEDIRTNMPHVHCILLQEEISYLIEEEQNAHVFTSCTVQLINLLKQTMSTSSEKIMLQLIVPDQGKYQVLLGLTAILQTAQQEYSKLQAQCIQVNLYETAIHMINKIKENQHESVEIVRYDNQIRYIRDWKKWESTLSTSLQLPWKDQGHYLITGGLGGLGFIFAQEIIQQTHQATIIIVGRSPLDHVMQEKLDQLKDHQAQIHYIVADITIAEDVNTMMYQIRSICGELHGIIHSAGVHRDHYIQHKMNEEIEEVLAPKVKGTLLLDQVSAEMPLDFFVLFSSLASVIGNTGQADYAAANAFIDIFASERNRKVNHQQRSGQTLSLNFPLWEDGGMQLNAVERTRVQQQLGIIPMDTATGIQLFYKAIQSKQDQVVVMHGDINKLQSLLQPVTSKRLTAQDTATILHNEQKQSTLDLSIDTQTVSNQTTLIEKMQSALIQIVSQMLKVSPKDIYADVELNEYGFDSISFTDFSNQLNDNYQLDLTPTVFFEYSTIHTLAQHLITTYSAQLTSILIPHVQKKTSVASDSIKVVDTGLKQTVKSTKSHVISETRSRFQKPAEPEPSYQPNSSTDQSPDPVAIIGMSGKFPMADDIHELWENLKEGKDCISEIPADRWDWKAYYGDPYQEKNKTNIKWGSFIDGVADFDPMFFGISPREAELMDPQQRLMMMYIWKAIEDAGYAPSSLSGSKMGIFVGTANSGYGHLLSQANTEIEGYSSTGSVSSVGPNRMSFFLNVNGPSEPIETACSSSLVALHRAVQAIHHGDCDTAIVGGVNTILDPDYHISFNKAGMLSQDGRCKTFSDQVNGYVRGEGVGMIFIKRLKDAEQAGDHIYGLIRGTNENHGGRATSLTAPNPRAQADLIKSVYSRAHIDPATISYIEAHGTGTPLGDPIEINGLKMAFNELGYDVDSHTATCGLGSIKTNIGHLELAAGIAGIIKVLLQMKHKTLVKTVHFEQLNPYIQLDQSPFYVVDSNRPWTPLQDQAGNILPRRAGVSSFGFGGVNTHVLVEEYIASSTDQAKSIQPEPVCIVLSARNQQRLQEQAKQLRTAMQSNRYTDHELERIAYTLQVGREPMEERLAMRVSSIDELVTQLNHYIEQDESVWNENIYTGQVKRDQEVLEFLTADEDMQETVQRWLEKGKYHKLLKLWVKGMDIDWSTLYIHRSLQRISLPTYAFEAKRYWIPNQSTIDSNLYAISSSAHIIHPLLHHNTSTLAQQRFTSTFTGDEFFLKDHVIKGQKILPGVAYLEMVRASVVQAMELHKQDHSMIVFDNVTWVRPIAVDKQPVQIHIQLIPQENQSLNYEVYSQQDDALTTHYNQGTVTVVPTENERKAIDIASLIQKCDQQMITGEECYTSFRQVGLDYGPAQQAIQQIYIGHQQAIAHLLLPSTVSHTAQQYILHPSMMDAAIQACIGLPSLGYESVTPFGLDQMKIYQPCTSTMWVWVRYQDTVEHQDSLDKVDIDIYNEQGELCIEIKGLNIIHSSHNQGKLQHNDIVPPVGALMQYPVWDSVMPEFTTSHIEPSTHILCIGETPALWLNLIQDYPHVRYAQLAIDASIEQIFALLEKEPVIDHIVWSVSNNTSLDLLHVPVQQPAKGILQVFRILKSLLQLGYAEKELTWTIVTVQTQALSLEEKVYAEHAGIAGLVGSMAKEYSNWNIHHVDMEEGMDVVANELLTLPVDLEGNTWMYREQLWYRQQLMVVDANEESSTSFQQYGVYVVIGGAGGIGEVWSQYMIQTYDARIVWIGRRSLDSQIQNKIDRLGQYGVAPLYITADASDLQSLTAAYQMIKQSYSSINGVIHSAVGTMDASLNHMQEDHFQAGLSAKIDISLAMMQVFAQEPLDIVLFFSSMSSFSKPIGQSSYAAGCTFTDTFAYEMRKQFEFPIKVISWGYWGDIGIAAKVPSAFKQRLIQSGVGFIEPAEAMQAIEYLVGHAIDQMAFIHTTQPDAVLNTHVVEKLWIAPEVEGIDIESLQHAPIDHSKVKPLIQKMQIFDQELETLLAHLLHYQLQQAQCLEHNHHIIPLYERWLESSRSILKQKNIENLYGSTAQMWDQWEQRKEVWSQHPDLQAQVVLVDTMLKHLPDIIQGNVLATDIMFPDASMSLLENLYKNNAVADYFNEKLADTIVSYIQARLQRDPSASIRILEAGAGTGGTSAIVLQKLKPYTDAIAEYAYTDLSKAFLNRAEKLFGQQYSYLTYSLFNVEKPVQEQSLAIGSYDIVIAANVLHATQNIKQTSKHIHSLLKHNGLLLLNELNRSTLFSHLTFGLLEGWWMYEDASIRIPGSPILDEHHWRSILEYTGFHTVTFPAQSAEQLGQQIVVAASHGLVRLPRSQSSDLTHANKTNKVVEPVQTIDAISVVKNNYDLQEQTSEKIQTSSDLAVPEPITEEMLLQHSKPYFQQLIGDLVKLPYEQIDISEPLEKYGIDSILIVQLTNKLRKHFDPISSTLFFEHQSLLALIQYFIKEHQQQLIELLEIKPSVSTTASSTSSIPNNHSQVIQDKQYRPLKMPVQEVKVPESIETEPTVLESIAAPITQSAVSVQPTSSASQQEPIAIIGMSGRYPQADNLEQYWYNLEHGIDCISEIPEERWSIEGFYNADRKNAAAQGQSYSKWGGFINGFADFDPLFFKLSPREAINMDPQERIFLQSVWESLEDAGHTRQKLAEHYNSRVGVFAGITKTGYNLYGPELWKQGSDLFPITSFSSVANRVSYLLDLHGPSKPVDTMCSSSLTAIHEACESIRSGACDLAIAGGVNLYLHPSNYIGLCAQQMLAADHKCKSFAEQADGFVPGEGVGVLLLKPLSKAITDGDAIHAIIRGTGINHGGKTNGYMVPNPTAQANLIRDTMDQAGIRAEEISYIEAHGTGTSLGDPIEVSGLTKAFRIDTQKQQYCAIGSVKSNMGHLESAAGIAGVTKIILQMKHQKIVPTLHAHTLNPEIPFEQTPFVVQQQLSDWKRPHIHIEGQFKEVPRIAGISSFGAGGSNAHVILEEYIAQEVEQQSQSEPIDLQPTMIILSARQPEQLIERARQLLSFVENSVSSAHSLADIAYTLQVGREAMEERVAWIVQSITDMKEKLLSFIQQSEPSSPDYYKGTVKRLFDITSIFNSEKQMQQAINDYYVQTKYDVLLELWIQGAPIEWSKLDRSVASNIIHLPVYPFAKEKYWVASVQTNSSITNQEVQSNEVKVMHHAVLHPLVHRNTSQLSEQRFTSVFSGQEFFFADHVVNKANILPGVAYVEMVREAIAQSTSASFNHYIWSLENIIWATPIRIEDTELAVHVALYAEDENHIQYEVYTEQDNHHTTTRTVHSQGRAVKSSLTEIPVINLSNIQQSITKEIIPSTCYKQFEQMGLYYGERLQSITSLQLGAKEVLAKLDLPATLGDSFSSYILHPSMMDGALQASIGLIFSSDTSADNLNAPLLPFALEQIRIFSACSASMWSYIRYSEGSDPMDKVQKLDIDICHENGEVCASLKGFTSKRLESPPASLYPKETVMLVPEWLEQDTVTVPEISFHQHIIMICSPSTQIAEQVQQELPEAVCIQLNCDKHLPLEQRFGKTALEAFTQVQQLLQSKPEGSILVQMVVVNDQDYQLYTALSAMLKTAELEKPNLIVQMIELDAFAAAFHPVDKLCECRDSAGDTHISYHDHQRYISTWQEFVPHATSAKQAWKDKHVYLITGGMGGIGYLIAQDIAQTVTEPILIMTGRSILDEDTRIKLNTLQEYGAQAFYYVSDIANPEDVSTLMENIQMKFGQLNGIIHSAGVLKDSFMIRKTPAEWNHVLAAKVNGTLYLDQYSQSFELDFFVLFSSLAGVLGNIGQSDYATANAFMDQYAHYRNKLVDTAKRTGHTLSINWPLWENGGMQMDTQSTSAMKQISGMLPIDYSTAIHALHQALAHKQSQMVVMYGNGAQIRSFMDVDKGRALDIQDQYFLDMFDHIQSGQYSLEQLVEQHNQTKPF</sequence>
<feature type="active site" description="Proton acceptor; for dehydratase activity" evidence="12">
    <location>
        <position position="5065"/>
    </location>
</feature>
<evidence type="ECO:0000256" key="7">
    <source>
        <dbReference type="ARBA" id="ARBA00022679"/>
    </source>
</evidence>
<keyword evidence="5" id="KW-0963">Cytoplasm</keyword>
<dbReference type="InterPro" id="IPR016039">
    <property type="entry name" value="Thiolase-like"/>
</dbReference>
<dbReference type="Pfam" id="PF00109">
    <property type="entry name" value="ketoacyl-synt"/>
    <property type="match status" value="3"/>
</dbReference>
<evidence type="ECO:0000259" key="16">
    <source>
        <dbReference type="PROSITE" id="PS52019"/>
    </source>
</evidence>
<dbReference type="Proteomes" id="UP001597403">
    <property type="component" value="Unassembled WGS sequence"/>
</dbReference>
<dbReference type="SMART" id="SM01294">
    <property type="entry name" value="PKS_PP_betabranch"/>
    <property type="match status" value="2"/>
</dbReference>
<feature type="domain" description="PKS/mFAS DH" evidence="16">
    <location>
        <begin position="3055"/>
        <end position="3339"/>
    </location>
</feature>
<feature type="domain" description="PKS/mFAS DH" evidence="16">
    <location>
        <begin position="1513"/>
        <end position="1806"/>
    </location>
</feature>
<evidence type="ECO:0000313" key="18">
    <source>
        <dbReference type="Proteomes" id="UP001597403"/>
    </source>
</evidence>
<dbReference type="SUPFAM" id="SSF47336">
    <property type="entry name" value="ACP-like"/>
    <property type="match status" value="3"/>
</dbReference>
<keyword evidence="6" id="KW-0597">Phosphoprotein</keyword>
<dbReference type="PROSITE" id="PS50075">
    <property type="entry name" value="CARRIER"/>
    <property type="match status" value="3"/>
</dbReference>
<protein>
    <submittedName>
        <fullName evidence="17">SDR family NAD(P)-dependent oxidoreductase</fullName>
    </submittedName>
</protein>
<organism evidence="17 18">
    <name type="scientific">Paenibacillus nicotianae</name>
    <dbReference type="NCBI Taxonomy" id="1526551"/>
    <lineage>
        <taxon>Bacteria</taxon>
        <taxon>Bacillati</taxon>
        <taxon>Bacillota</taxon>
        <taxon>Bacilli</taxon>
        <taxon>Bacillales</taxon>
        <taxon>Paenibacillaceae</taxon>
        <taxon>Paenibacillus</taxon>
    </lineage>
</organism>
<feature type="active site" description="Proton donor; for dehydratase activity" evidence="12">
    <location>
        <position position="3256"/>
    </location>
</feature>
<dbReference type="PANTHER" id="PTHR43775">
    <property type="entry name" value="FATTY ACID SYNTHASE"/>
    <property type="match status" value="1"/>
</dbReference>
<dbReference type="SMART" id="SM00823">
    <property type="entry name" value="PKS_PP"/>
    <property type="match status" value="3"/>
</dbReference>
<dbReference type="Pfam" id="PF22336">
    <property type="entry name" value="RhiE-like_linker"/>
    <property type="match status" value="3"/>
</dbReference>
<dbReference type="CDD" id="cd00833">
    <property type="entry name" value="PKS"/>
    <property type="match status" value="3"/>
</dbReference>
<dbReference type="Pfam" id="PF08242">
    <property type="entry name" value="Methyltransf_12"/>
    <property type="match status" value="2"/>
</dbReference>
<dbReference type="Gene3D" id="1.10.1240.100">
    <property type="match status" value="3"/>
</dbReference>
<dbReference type="PROSITE" id="PS00012">
    <property type="entry name" value="PHOSPHOPANTETHEINE"/>
    <property type="match status" value="1"/>
</dbReference>
<dbReference type="SUPFAM" id="SSF50129">
    <property type="entry name" value="GroES-like"/>
    <property type="match status" value="1"/>
</dbReference>
<dbReference type="Pfam" id="PF21089">
    <property type="entry name" value="PKS_DH_N"/>
    <property type="match status" value="3"/>
</dbReference>
<evidence type="ECO:0000256" key="11">
    <source>
        <dbReference type="ARBA" id="ARBA00023315"/>
    </source>
</evidence>
<evidence type="ECO:0000256" key="9">
    <source>
        <dbReference type="ARBA" id="ARBA00022857"/>
    </source>
</evidence>
<dbReference type="Gene3D" id="1.10.1200.10">
    <property type="entry name" value="ACP-like"/>
    <property type="match status" value="3"/>
</dbReference>
<dbReference type="EMBL" id="JBHUGF010000010">
    <property type="protein sequence ID" value="MFD1990497.1"/>
    <property type="molecule type" value="Genomic_DNA"/>
</dbReference>
<comment type="subcellular location">
    <subcellularLocation>
        <location evidence="2">Cytoplasm</location>
    </subcellularLocation>
</comment>